<dbReference type="EMBL" id="JAHZIK010000224">
    <property type="protein sequence ID" value="MBW7454614.1"/>
    <property type="molecule type" value="Genomic_DNA"/>
</dbReference>
<name>A0ABS7C151_9BACL</name>
<dbReference type="Proteomes" id="UP001519887">
    <property type="component" value="Unassembled WGS sequence"/>
</dbReference>
<dbReference type="RefSeq" id="WP_210037357.1">
    <property type="nucleotide sequence ID" value="NZ_JBHLVU010000004.1"/>
</dbReference>
<evidence type="ECO:0000313" key="1">
    <source>
        <dbReference type="EMBL" id="MBW7454614.1"/>
    </source>
</evidence>
<keyword evidence="2" id="KW-1185">Reference proteome</keyword>
<reference evidence="1 2" key="1">
    <citation type="submission" date="2021-07" db="EMBL/GenBank/DDBJ databases">
        <title>Paenibacillus radiodurans sp. nov., isolated from the southeastern edge of Tengger Desert.</title>
        <authorList>
            <person name="Zhang G."/>
        </authorList>
    </citation>
    <scope>NUCLEOTIDE SEQUENCE [LARGE SCALE GENOMIC DNA]</scope>
    <source>
        <strain evidence="1 2">CCM 7311</strain>
    </source>
</reference>
<proteinExistence type="predicted"/>
<sequence>MNAVKANKIREQLIESAAPLFKQEVSGLKQGQARRSGFAVFCGQSQFLPQKYQKSRSRNLYFLTDI</sequence>
<accession>A0ABS7C151</accession>
<comment type="caution">
    <text evidence="1">The sequence shown here is derived from an EMBL/GenBank/DDBJ whole genome shotgun (WGS) entry which is preliminary data.</text>
</comment>
<gene>
    <name evidence="1" type="ORF">K0U00_11290</name>
</gene>
<organism evidence="1 2">
    <name type="scientific">Paenibacillus sepulcri</name>
    <dbReference type="NCBI Taxonomy" id="359917"/>
    <lineage>
        <taxon>Bacteria</taxon>
        <taxon>Bacillati</taxon>
        <taxon>Bacillota</taxon>
        <taxon>Bacilli</taxon>
        <taxon>Bacillales</taxon>
        <taxon>Paenibacillaceae</taxon>
        <taxon>Paenibacillus</taxon>
    </lineage>
</organism>
<evidence type="ECO:0000313" key="2">
    <source>
        <dbReference type="Proteomes" id="UP001519887"/>
    </source>
</evidence>
<protein>
    <submittedName>
        <fullName evidence="1">Uncharacterized protein</fullName>
    </submittedName>
</protein>